<dbReference type="InterPro" id="IPR016714">
    <property type="entry name" value="MANB/E"/>
</dbReference>
<dbReference type="Gene3D" id="3.20.20.80">
    <property type="entry name" value="Glycosidases"/>
    <property type="match status" value="1"/>
</dbReference>
<keyword evidence="4" id="KW-0732">Signal</keyword>
<dbReference type="AlphaFoldDB" id="A0AB39W7S7"/>
<evidence type="ECO:0000256" key="5">
    <source>
        <dbReference type="PIRSR" id="PIRSR018168-1"/>
    </source>
</evidence>
<evidence type="ECO:0000256" key="7">
    <source>
        <dbReference type="PIRSR" id="PIRSR018168-3"/>
    </source>
</evidence>
<feature type="chain" id="PRO_5044049988" description="Mannan endo-1,4-beta-mannosidase" evidence="4">
    <location>
        <begin position="25"/>
        <end position="373"/>
    </location>
</feature>
<name>A0AB39W7S7_9FLAO</name>
<feature type="binding site" evidence="6">
    <location>
        <position position="261"/>
    </location>
    <ligand>
        <name>substrate</name>
    </ligand>
</feature>
<comment type="similarity">
    <text evidence="1 4 8">Belongs to the glycosyl hydrolase 26 family.</text>
</comment>
<feature type="signal peptide" evidence="4">
    <location>
        <begin position="1"/>
        <end position="24"/>
    </location>
</feature>
<keyword evidence="4" id="KW-0964">Secreted</keyword>
<dbReference type="InterPro" id="IPR017853">
    <property type="entry name" value="GH"/>
</dbReference>
<dbReference type="PIRSF" id="PIRSF018168">
    <property type="entry name" value="Mannan-1_4-beta-mannosidase"/>
    <property type="match status" value="1"/>
</dbReference>
<protein>
    <recommendedName>
        <fullName evidence="4">Mannan endo-1,4-beta-mannosidase</fullName>
        <ecNumber evidence="4">3.2.1.78</ecNumber>
    </recommendedName>
</protein>
<dbReference type="EC" id="3.2.1.78" evidence="4"/>
<accession>A0AB39W7S7</accession>
<proteinExistence type="inferred from homology"/>
<organism evidence="10">
    <name type="scientific">Flavobacterium sp. WC2416</name>
    <dbReference type="NCBI Taxonomy" id="3234141"/>
    <lineage>
        <taxon>Bacteria</taxon>
        <taxon>Pseudomonadati</taxon>
        <taxon>Bacteroidota</taxon>
        <taxon>Flavobacteriia</taxon>
        <taxon>Flavobacteriales</taxon>
        <taxon>Flavobacteriaceae</taxon>
        <taxon>Flavobacterium</taxon>
    </lineage>
</organism>
<evidence type="ECO:0000256" key="6">
    <source>
        <dbReference type="PIRSR" id="PIRSR018168-2"/>
    </source>
</evidence>
<dbReference type="Pfam" id="PF02156">
    <property type="entry name" value="Glyco_hydro_26"/>
    <property type="match status" value="1"/>
</dbReference>
<dbReference type="InterPro" id="IPR022790">
    <property type="entry name" value="GH26_dom"/>
</dbReference>
<evidence type="ECO:0000256" key="4">
    <source>
        <dbReference type="PIRNR" id="PIRNR018168"/>
    </source>
</evidence>
<evidence type="ECO:0000256" key="1">
    <source>
        <dbReference type="ARBA" id="ARBA00007754"/>
    </source>
</evidence>
<evidence type="ECO:0000256" key="8">
    <source>
        <dbReference type="PROSITE-ProRule" id="PRU01100"/>
    </source>
</evidence>
<dbReference type="PROSITE" id="PS51764">
    <property type="entry name" value="GH26"/>
    <property type="match status" value="1"/>
</dbReference>
<dbReference type="InterPro" id="IPR000805">
    <property type="entry name" value="Glyco_hydro_26"/>
</dbReference>
<reference evidence="10" key="1">
    <citation type="submission" date="2024-07" db="EMBL/GenBank/DDBJ databases">
        <authorList>
            <person name="Biller S.J."/>
        </authorList>
    </citation>
    <scope>NUCLEOTIDE SEQUENCE</scope>
    <source>
        <strain evidence="10">WC2416</strain>
    </source>
</reference>
<dbReference type="RefSeq" id="WP_369753907.1">
    <property type="nucleotide sequence ID" value="NZ_CP165626.1"/>
</dbReference>
<evidence type="ECO:0000256" key="3">
    <source>
        <dbReference type="ARBA" id="ARBA00023295"/>
    </source>
</evidence>
<keyword evidence="3 4" id="KW-0326">Glycosidase</keyword>
<comment type="subcellular location">
    <subcellularLocation>
        <location evidence="4">Secreted</location>
    </subcellularLocation>
</comment>
<feature type="active site" description="Nucleophile" evidence="5 8">
    <location>
        <position position="297"/>
    </location>
</feature>
<comment type="catalytic activity">
    <reaction evidence="4">
        <text>Random hydrolysis of (1-&gt;4)-beta-D-mannosidic linkages in mannans, galactomannans and glucomannans.</text>
        <dbReference type="EC" id="3.2.1.78"/>
    </reaction>
</comment>
<dbReference type="GO" id="GO:0016985">
    <property type="term" value="F:mannan endo-1,4-beta-mannosidase activity"/>
    <property type="evidence" value="ECO:0007669"/>
    <property type="project" value="UniProtKB-UniRule"/>
</dbReference>
<feature type="binding site" evidence="6">
    <location>
        <position position="124"/>
    </location>
    <ligand>
        <name>substrate</name>
    </ligand>
</feature>
<dbReference type="EMBL" id="CP165626">
    <property type="protein sequence ID" value="XDU97386.1"/>
    <property type="molecule type" value="Genomic_DNA"/>
</dbReference>
<evidence type="ECO:0000313" key="10">
    <source>
        <dbReference type="EMBL" id="XDU97386.1"/>
    </source>
</evidence>
<evidence type="ECO:0000256" key="2">
    <source>
        <dbReference type="ARBA" id="ARBA00022801"/>
    </source>
</evidence>
<dbReference type="SUPFAM" id="SSF51445">
    <property type="entry name" value="(Trans)glycosidases"/>
    <property type="match status" value="1"/>
</dbReference>
<dbReference type="GO" id="GO:0005576">
    <property type="term" value="C:extracellular region"/>
    <property type="evidence" value="ECO:0007669"/>
    <property type="project" value="UniProtKB-SubCell"/>
</dbReference>
<feature type="site" description="Plays an important role in maintaining the position of the catalytic nucleophile" evidence="7">
    <location>
        <position position="188"/>
    </location>
</feature>
<evidence type="ECO:0000259" key="9">
    <source>
        <dbReference type="PROSITE" id="PS51764"/>
    </source>
</evidence>
<keyword evidence="4" id="KW-0119">Carbohydrate metabolism</keyword>
<dbReference type="PANTHER" id="PTHR40079">
    <property type="entry name" value="MANNAN ENDO-1,4-BETA-MANNOSIDASE E-RELATED"/>
    <property type="match status" value="1"/>
</dbReference>
<dbReference type="PANTHER" id="PTHR40079:SF4">
    <property type="entry name" value="GH26 DOMAIN-CONTAINING PROTEIN-RELATED"/>
    <property type="match status" value="1"/>
</dbReference>
<dbReference type="GO" id="GO:0006080">
    <property type="term" value="P:substituted mannan metabolic process"/>
    <property type="evidence" value="ECO:0007669"/>
    <property type="project" value="UniProtKB-UniRule"/>
</dbReference>
<feature type="domain" description="GH26" evidence="9">
    <location>
        <begin position="32"/>
        <end position="366"/>
    </location>
</feature>
<sequence length="373" mass="42369">MNKIAFYKIICTVLLALTGNFVFGQIDKNATIETKALYKNLKDISKRSILFAHQHDTEYGHGWSGDVNRSDVKSVTGSFPAMVGVDFNGLSGKSAVDIELTKQALIKNVVDTYNRGGVTTAAWHFSNPASEGGFYWKDGVSVASMSLIKPGGSKHEEYKQILNTIADFAHSVKGKDGSLAPIIFRPYHEFDGDWFWWGKPYTSREDFIAVWQFTVSYLRDSLGVHNFIYAFSPDNKFNTKAEYLERFPGNEYVDMVGMDNYGDYGRDGHYDIETAVKKLKIVSDYGIKNNKLAALTETGLESIPNPTWWTETLLPILKSEKMELCYVLVWRNDIQSPTHYYAPFPGQISVPDFIKFYNDPFTLFEKDIKNIYK</sequence>
<gene>
    <name evidence="10" type="ORF">AB3G39_09385</name>
</gene>
<feature type="binding site" evidence="6">
    <location>
        <position position="194"/>
    </location>
    <ligand>
        <name>substrate</name>
    </ligand>
</feature>
<keyword evidence="2 4" id="KW-0378">Hydrolase</keyword>
<feature type="active site" description="Proton donor" evidence="5 8">
    <location>
        <position position="189"/>
    </location>
</feature>
<dbReference type="PRINTS" id="PR00739">
    <property type="entry name" value="GLHYDRLASE26"/>
</dbReference>